<evidence type="ECO:0000256" key="2">
    <source>
        <dbReference type="SAM" id="Phobius"/>
    </source>
</evidence>
<feature type="compositionally biased region" description="Basic and acidic residues" evidence="1">
    <location>
        <begin position="26"/>
        <end position="39"/>
    </location>
</feature>
<dbReference type="EMBL" id="KN847332">
    <property type="protein sequence ID" value="KIW47510.1"/>
    <property type="molecule type" value="Genomic_DNA"/>
</dbReference>
<dbReference type="Pfam" id="PF11915">
    <property type="entry name" value="DUF3433"/>
    <property type="match status" value="2"/>
</dbReference>
<dbReference type="RefSeq" id="XP_016267726.1">
    <property type="nucleotide sequence ID" value="XM_016400673.1"/>
</dbReference>
<keyword evidence="4" id="KW-1185">Reference proteome</keyword>
<reference evidence="3 4" key="1">
    <citation type="submission" date="2015-01" db="EMBL/GenBank/DDBJ databases">
        <title>The Genome Sequence of Exophiala oligosperma CBS72588.</title>
        <authorList>
            <consortium name="The Broad Institute Genomics Platform"/>
            <person name="Cuomo C."/>
            <person name="de Hoog S."/>
            <person name="Gorbushina A."/>
            <person name="Stielow B."/>
            <person name="Teixiera M."/>
            <person name="Abouelleil A."/>
            <person name="Chapman S.B."/>
            <person name="Priest M."/>
            <person name="Young S.K."/>
            <person name="Wortman J."/>
            <person name="Nusbaum C."/>
            <person name="Birren B."/>
        </authorList>
    </citation>
    <scope>NUCLEOTIDE SEQUENCE [LARGE SCALE GENOMIC DNA]</scope>
    <source>
        <strain evidence="3 4">CBS 72588</strain>
    </source>
</reference>
<keyword evidence="2" id="KW-0812">Transmembrane</keyword>
<feature type="transmembrane region" description="Helical" evidence="2">
    <location>
        <begin position="131"/>
        <end position="149"/>
    </location>
</feature>
<feature type="transmembrane region" description="Helical" evidence="2">
    <location>
        <begin position="195"/>
        <end position="221"/>
    </location>
</feature>
<feature type="region of interest" description="Disordered" evidence="1">
    <location>
        <begin position="1272"/>
        <end position="1305"/>
    </location>
</feature>
<feature type="transmembrane region" description="Helical" evidence="2">
    <location>
        <begin position="86"/>
        <end position="111"/>
    </location>
</feature>
<evidence type="ECO:0000256" key="1">
    <source>
        <dbReference type="SAM" id="MobiDB-lite"/>
    </source>
</evidence>
<feature type="transmembrane region" description="Helical" evidence="2">
    <location>
        <begin position="563"/>
        <end position="585"/>
    </location>
</feature>
<keyword evidence="2" id="KW-1133">Transmembrane helix</keyword>
<dbReference type="Proteomes" id="UP000053342">
    <property type="component" value="Unassembled WGS sequence"/>
</dbReference>
<dbReference type="VEuPathDB" id="FungiDB:PV06_00203"/>
<protein>
    <submittedName>
        <fullName evidence="3">Uncharacterized protein</fullName>
    </submittedName>
</protein>
<evidence type="ECO:0000313" key="3">
    <source>
        <dbReference type="EMBL" id="KIW47510.1"/>
    </source>
</evidence>
<dbReference type="PANTHER" id="PTHR37544:SF1">
    <property type="entry name" value="PHOSPHORIBOSYLAMINOIMIDAZOLE-SUCCINOCARBOXAMIDE SYNTHASE"/>
    <property type="match status" value="1"/>
</dbReference>
<feature type="transmembrane region" description="Helical" evidence="2">
    <location>
        <begin position="674"/>
        <end position="694"/>
    </location>
</feature>
<proteinExistence type="predicted"/>
<accession>A0A0D2DY44</accession>
<name>A0A0D2DY44_9EURO</name>
<dbReference type="STRING" id="215243.A0A0D2DY44"/>
<dbReference type="OrthoDB" id="4151746at2759"/>
<dbReference type="PANTHER" id="PTHR37544">
    <property type="entry name" value="SPRAY-RELATED"/>
    <property type="match status" value="1"/>
</dbReference>
<gene>
    <name evidence="3" type="ORF">PV06_00203</name>
</gene>
<dbReference type="GeneID" id="27352277"/>
<evidence type="ECO:0000313" key="4">
    <source>
        <dbReference type="Proteomes" id="UP000053342"/>
    </source>
</evidence>
<feature type="transmembrane region" description="Helical" evidence="2">
    <location>
        <begin position="782"/>
        <end position="805"/>
    </location>
</feature>
<keyword evidence="2" id="KW-0472">Membrane</keyword>
<feature type="transmembrane region" description="Helical" evidence="2">
    <location>
        <begin position="731"/>
        <end position="749"/>
    </location>
</feature>
<feature type="region of interest" description="Disordered" evidence="1">
    <location>
        <begin position="1"/>
        <end position="47"/>
    </location>
</feature>
<feature type="transmembrane region" description="Helical" evidence="2">
    <location>
        <begin position="1154"/>
        <end position="1174"/>
    </location>
</feature>
<dbReference type="HOGENOM" id="CLU_003000_0_0_1"/>
<dbReference type="InterPro" id="IPR021840">
    <property type="entry name" value="DUF3433"/>
</dbReference>
<organism evidence="3 4">
    <name type="scientific">Exophiala oligosperma</name>
    <dbReference type="NCBI Taxonomy" id="215243"/>
    <lineage>
        <taxon>Eukaryota</taxon>
        <taxon>Fungi</taxon>
        <taxon>Dikarya</taxon>
        <taxon>Ascomycota</taxon>
        <taxon>Pezizomycotina</taxon>
        <taxon>Eurotiomycetes</taxon>
        <taxon>Chaetothyriomycetidae</taxon>
        <taxon>Chaetothyriales</taxon>
        <taxon>Herpotrichiellaceae</taxon>
        <taxon>Exophiala</taxon>
    </lineage>
</organism>
<sequence length="1305" mass="143767">MNTSPTRVRRKPIPVVSSPLPPPPDNRPDMQGNRHESDNRAVQSPGEIVVVPATKARTTSTILEEPPHQPKPKISRSKTSAAWDPIALHWLTLVTFSIVFILMLATVIVLFEISRSDEGLAHSKPSYHYAWTYGPMALLVVVAGAWYQVDYQCRMLAPWKSLASGPKPAVTTLLLDYISPMPPVACFQAVRNRDWAVAASSAAGMLLDLALVFSTALLVLIPVRISQDDNHIPLTTSFSNQNMVNYSGDSAAVMSYWATLDRGLGLPYGSTHSNAFSQVNLSIEGLQNGSLVAHVPTFVPKLRCERADLNFTIGHRSAWKYDSPELDAELIFDLSQSTPSCQTMTLNYGGPNMLQDVVPPRILTGIVGDADVCEDLNAGYVPPWTWTVLDMRYTQIFGPSQDDTLNVTMWHAELANATGIMCYPSYAIRSAIITTDTNTEKLISLVVEDESPTEKIENFNDTLFSITLSLALDRLFQTLPPRWQPLDLTQQASDSAGFTLMSMLQPDTTIEKFLDAHELINAAETVFNGIAAQFAHIELSTPSTSFVHGSREFSELRIVVKEMPMIVLSVCFGLLAILSIVILMVRPRGVVPLSPRSLMANASLMQESPAVRQRLSSCGHLSNSGLELSLLGSTYHSRLDDDVTIVVEETTLLQDVQASQLTSFGWWRPFASRLYFVIIIITVLCGLISGLQVVEHFSHPTSGFLYLDTSGADARKWSSIVPTAVMVLTKLAIQSSGGALLLFVPFAMLKRARPSSWRALERSPTGQLPIVNLLREVGYPKISVIVVSLSLVLCSFLSIIVSGLYTVADCDHITNKTVSTLDYFDFNWNTTANKSSPDNYAGLNFALLNLHNLSYPAWTFDELVYPRIDQSTLTTGLESSILAGKVKVRIEVPAIRASLDCSFAIPSRATSVWVKDAPGPSNEMVFVQNNQIYVPQACFPSFEPEIINTTTTVPAIILNDGGQYYSIQNEYPWPPYNTSSKDFPGQCPQFGFTFGFAGPHSNSTDNVTSITCYQRIERVQTLTTFVLPEWTIDVMSRPVVDENSIQTVVEYADYFLGDIFSGGLGEETYAPLEPFFINVINGSEGVPEADMLGPQNQERLLSAVQHIYRKYMAQAIHLNMRKDVTTPSTQAQTYTASVVDGGRMCLFQNRSPKIVLQAVLGTILLCILAGWVLIPTRQVLPHDPLSIAGTWSLLANGPFGQGMAHRGRVVSLDVSTAFRDARKGKSRPRLGFWSEGGKPVTMENGEEQLSRRYQSNNDSKVWYGIGIVCDEHDVEHGEGDEEDQAPGPDHPFMEHHASGASQDEP</sequence>